<evidence type="ECO:0000259" key="1">
    <source>
        <dbReference type="SMART" id="SM00382"/>
    </source>
</evidence>
<feature type="domain" description="AAA+ ATPase" evidence="1">
    <location>
        <begin position="129"/>
        <end position="271"/>
    </location>
</feature>
<dbReference type="PANTHER" id="PTHR30050:SF4">
    <property type="entry name" value="ATP-BINDING PROTEIN RV3427C IN INSERTION SEQUENCE-RELATED"/>
    <property type="match status" value="1"/>
</dbReference>
<dbReference type="PANTHER" id="PTHR30050">
    <property type="entry name" value="CHROMOSOMAL REPLICATION INITIATOR PROTEIN DNAA"/>
    <property type="match status" value="1"/>
</dbReference>
<comment type="caution">
    <text evidence="2">The sequence shown here is derived from an EMBL/GenBank/DDBJ whole genome shotgun (WGS) entry which is preliminary data.</text>
</comment>
<sequence length="294" mass="32873">MGKGAMNERSLSLTPVDIDAVRDVTCIDCGEEFSYPLYISGTNGVLRVLTPVRCEGCQGRAETQWKMEAQTELQLKVSQLKHRWLTEESGFPEMFADKGFSEFDCGAKPKAYDVAQKYLRLLCQSGIKGAPSLMLASRGNGTGKTHLATAIGYEFIEHTLSQYNPDNPSSLTPVLFSTAMELFLRIRATYNDGSAETEDGIMAELRRVPLLILDDIGKETASEHTRQTYFTILNLRYNCKRPIILTSNLLLTKDLPPLERLMGVASISRIREMTDGWCCDMSGPDYRFGVRGER</sequence>
<protein>
    <recommendedName>
        <fullName evidence="1">AAA+ ATPase domain-containing protein</fullName>
    </recommendedName>
</protein>
<dbReference type="SMART" id="SM00382">
    <property type="entry name" value="AAA"/>
    <property type="match status" value="1"/>
</dbReference>
<accession>A0A0F9MJZ6</accession>
<dbReference type="Gene3D" id="3.40.50.300">
    <property type="entry name" value="P-loop containing nucleotide triphosphate hydrolases"/>
    <property type="match status" value="1"/>
</dbReference>
<reference evidence="2" key="1">
    <citation type="journal article" date="2015" name="Nature">
        <title>Complex archaea that bridge the gap between prokaryotes and eukaryotes.</title>
        <authorList>
            <person name="Spang A."/>
            <person name="Saw J.H."/>
            <person name="Jorgensen S.L."/>
            <person name="Zaremba-Niedzwiedzka K."/>
            <person name="Martijn J."/>
            <person name="Lind A.E."/>
            <person name="van Eijk R."/>
            <person name="Schleper C."/>
            <person name="Guy L."/>
            <person name="Ettema T.J."/>
        </authorList>
    </citation>
    <scope>NUCLEOTIDE SEQUENCE</scope>
</reference>
<dbReference type="AlphaFoldDB" id="A0A0F9MJZ6"/>
<evidence type="ECO:0000313" key="2">
    <source>
        <dbReference type="EMBL" id="KKM69492.1"/>
    </source>
</evidence>
<name>A0A0F9MJZ6_9ZZZZ</name>
<dbReference type="GO" id="GO:0005524">
    <property type="term" value="F:ATP binding"/>
    <property type="evidence" value="ECO:0007669"/>
    <property type="project" value="InterPro"/>
</dbReference>
<dbReference type="InterPro" id="IPR003593">
    <property type="entry name" value="AAA+_ATPase"/>
</dbReference>
<dbReference type="Pfam" id="PF01695">
    <property type="entry name" value="IstB_IS21"/>
    <property type="match status" value="1"/>
</dbReference>
<gene>
    <name evidence="2" type="ORF">LCGC14_1450250</name>
</gene>
<dbReference type="EMBL" id="LAZR01009979">
    <property type="protein sequence ID" value="KKM69492.1"/>
    <property type="molecule type" value="Genomic_DNA"/>
</dbReference>
<dbReference type="GO" id="GO:0006260">
    <property type="term" value="P:DNA replication"/>
    <property type="evidence" value="ECO:0007669"/>
    <property type="project" value="TreeGrafter"/>
</dbReference>
<organism evidence="2">
    <name type="scientific">marine sediment metagenome</name>
    <dbReference type="NCBI Taxonomy" id="412755"/>
    <lineage>
        <taxon>unclassified sequences</taxon>
        <taxon>metagenomes</taxon>
        <taxon>ecological metagenomes</taxon>
    </lineage>
</organism>
<dbReference type="InterPro" id="IPR002611">
    <property type="entry name" value="IstB_ATP-bd"/>
</dbReference>
<proteinExistence type="predicted"/>
<dbReference type="SUPFAM" id="SSF52540">
    <property type="entry name" value="P-loop containing nucleoside triphosphate hydrolases"/>
    <property type="match status" value="1"/>
</dbReference>
<dbReference type="InterPro" id="IPR027417">
    <property type="entry name" value="P-loop_NTPase"/>
</dbReference>